<keyword evidence="3" id="KW-1185">Reference proteome</keyword>
<gene>
    <name evidence="2" type="ORF">RF11_00577</name>
</gene>
<dbReference type="EMBL" id="JWZT01000510">
    <property type="protein sequence ID" value="KII74203.1"/>
    <property type="molecule type" value="Genomic_DNA"/>
</dbReference>
<protein>
    <submittedName>
        <fullName evidence="2">Uncharacterized protein</fullName>
    </submittedName>
</protein>
<proteinExistence type="predicted"/>
<dbReference type="Proteomes" id="UP000031668">
    <property type="component" value="Unassembled WGS sequence"/>
</dbReference>
<evidence type="ECO:0000256" key="1">
    <source>
        <dbReference type="SAM" id="MobiDB-lite"/>
    </source>
</evidence>
<organism evidence="2 3">
    <name type="scientific">Thelohanellus kitauei</name>
    <name type="common">Myxosporean</name>
    <dbReference type="NCBI Taxonomy" id="669202"/>
    <lineage>
        <taxon>Eukaryota</taxon>
        <taxon>Metazoa</taxon>
        <taxon>Cnidaria</taxon>
        <taxon>Myxozoa</taxon>
        <taxon>Myxosporea</taxon>
        <taxon>Bivalvulida</taxon>
        <taxon>Platysporina</taxon>
        <taxon>Myxobolidae</taxon>
        <taxon>Thelohanellus</taxon>
    </lineage>
</organism>
<evidence type="ECO:0000313" key="3">
    <source>
        <dbReference type="Proteomes" id="UP000031668"/>
    </source>
</evidence>
<comment type="caution">
    <text evidence="2">The sequence shown here is derived from an EMBL/GenBank/DDBJ whole genome shotgun (WGS) entry which is preliminary data.</text>
</comment>
<sequence length="115" mass="12875">MNYHAGSVSLEKYMCFALIWSIKAFRRRQPTKKLPDFLDLPYIHTNCRTMEDDLRSHLGIPTSSQDPTLQSTCPQVMAKIKACFDTHEPEFDPAGVDSSAPTPQQPVPRDPPASG</sequence>
<name>A0A0C2JXJ1_THEKT</name>
<evidence type="ECO:0000313" key="2">
    <source>
        <dbReference type="EMBL" id="KII74203.1"/>
    </source>
</evidence>
<dbReference type="AlphaFoldDB" id="A0A0C2JXJ1"/>
<accession>A0A0C2JXJ1</accession>
<feature type="compositionally biased region" description="Pro residues" evidence="1">
    <location>
        <begin position="103"/>
        <end position="115"/>
    </location>
</feature>
<feature type="region of interest" description="Disordered" evidence="1">
    <location>
        <begin position="88"/>
        <end position="115"/>
    </location>
</feature>
<reference evidence="2 3" key="1">
    <citation type="journal article" date="2014" name="Genome Biol. Evol.">
        <title>The genome of the myxosporean Thelohanellus kitauei shows adaptations to nutrient acquisition within its fish host.</title>
        <authorList>
            <person name="Yang Y."/>
            <person name="Xiong J."/>
            <person name="Zhou Z."/>
            <person name="Huo F."/>
            <person name="Miao W."/>
            <person name="Ran C."/>
            <person name="Liu Y."/>
            <person name="Zhang J."/>
            <person name="Feng J."/>
            <person name="Wang M."/>
            <person name="Wang M."/>
            <person name="Wang L."/>
            <person name="Yao B."/>
        </authorList>
    </citation>
    <scope>NUCLEOTIDE SEQUENCE [LARGE SCALE GENOMIC DNA]</scope>
    <source>
        <strain evidence="2">Wuqing</strain>
    </source>
</reference>